<dbReference type="GeneID" id="31006206"/>
<dbReference type="InterPro" id="IPR015366">
    <property type="entry name" value="S53_propep"/>
</dbReference>
<dbReference type="GO" id="GO:0046872">
    <property type="term" value="F:metal ion binding"/>
    <property type="evidence" value="ECO:0007669"/>
    <property type="project" value="UniProtKB-UniRule"/>
</dbReference>
<feature type="active site" description="Charge relay system" evidence="9">
    <location>
        <position position="310"/>
    </location>
</feature>
<dbReference type="STRING" id="1441469.A0A225AIW8"/>
<dbReference type="InterPro" id="IPR050819">
    <property type="entry name" value="Tripeptidyl-peptidase_I"/>
</dbReference>
<evidence type="ECO:0000313" key="12">
    <source>
        <dbReference type="EMBL" id="OKL58204.1"/>
    </source>
</evidence>
<keyword evidence="2 9" id="KW-0645">Protease</keyword>
<keyword evidence="6 9" id="KW-0720">Serine protease</keyword>
<feature type="binding site" evidence="9">
    <location>
        <position position="650"/>
    </location>
    <ligand>
        <name>Ca(2+)</name>
        <dbReference type="ChEBI" id="CHEBI:29108"/>
    </ligand>
</feature>
<feature type="chain" id="PRO_5012985456" description="Peptidase S53 domain-containing protein" evidence="10">
    <location>
        <begin position="19"/>
        <end position="671"/>
    </location>
</feature>
<evidence type="ECO:0000259" key="11">
    <source>
        <dbReference type="PROSITE" id="PS51695"/>
    </source>
</evidence>
<dbReference type="CDD" id="cd11377">
    <property type="entry name" value="Pro-peptidase_S53"/>
    <property type="match status" value="1"/>
</dbReference>
<evidence type="ECO:0000256" key="10">
    <source>
        <dbReference type="SAM" id="SignalP"/>
    </source>
</evidence>
<evidence type="ECO:0000313" key="13">
    <source>
        <dbReference type="Proteomes" id="UP000214365"/>
    </source>
</evidence>
<feature type="signal peptide" evidence="10">
    <location>
        <begin position="1"/>
        <end position="18"/>
    </location>
</feature>
<dbReference type="PANTHER" id="PTHR14218:SF19">
    <property type="entry name" value="SERINE PROTEASE AORO, PUTATIVE (AFU_ORTHOLOGUE AFUA_6G10250)-RELATED"/>
    <property type="match status" value="1"/>
</dbReference>
<keyword evidence="13" id="KW-1185">Reference proteome</keyword>
<comment type="caution">
    <text evidence="12">The sequence shown here is derived from an EMBL/GenBank/DDBJ whole genome shotgun (WGS) entry which is preliminary data.</text>
</comment>
<feature type="active site" description="Charge relay system" evidence="9">
    <location>
        <position position="314"/>
    </location>
</feature>
<accession>A0A225AIW8</accession>
<keyword evidence="8" id="KW-0865">Zymogen</keyword>
<gene>
    <name evidence="12" type="ORF">UA08_06451</name>
</gene>
<sequence>MFFLKIASVSALTALAVAAPSSSRHVLHEKRKQPATDWVKGTRIEGSAILPIRIGLTQSNLHQGPEYLKMVSDPASERYGKHFSMEEVHDLFAPAEENVNSIRHWLHEAGIDKSRIVHSDNKGWLAFDATTEEAERLFQTTYYEHEHAQSDRVRVGCDEYHLPEHIAPHVDYITPGIKMTQAVKRTVKKEKRASNAYSSRTSAYAPAHWGNPAGHNHPGGSPSSDLASCSYNMTPPCIRALYDIPLPTNKPNPGNALGLYEQGDYFAKSDLDLYWKYIYNEVPEGTYPKPQLIDGANYSVPAYSSLNGGESNIDIEMAFSLIYPQEVVLYQVDDQLYEPAEVATTNLFNTFLDALDGSYCTYSAYGETGDDPSIDPVYPDDEAGGYQGQLQCGVYQPTNVISASYGQSEQDLPMKYVERQCNEFLKLGLQGHTLLFAAGDYGVASFANDGPNANGCLGPDARIFNPQYPSGCPYVTSVGGTMLYPGQDVTDPESVMCANLGGTAANFSSAGGFSNYFARPWYQEEAVEEYFRVANPSYPYYEELNVDVNTTQGLYNRIGRGIPDVAANGAYFPSFLDAEFVHFFGSSLASPLWASVITLLNEERLAVGKSTVGFLNPVLYANPWVLNDITNGTNLGCDTEHGFEAADGWDPATGLGSPNFNKLKDLFLSLP</sequence>
<dbReference type="CDD" id="cd04056">
    <property type="entry name" value="Peptidases_S53"/>
    <property type="match status" value="1"/>
</dbReference>
<dbReference type="GO" id="GO:0004252">
    <property type="term" value="F:serine-type endopeptidase activity"/>
    <property type="evidence" value="ECO:0007669"/>
    <property type="project" value="UniProtKB-UniRule"/>
</dbReference>
<feature type="binding site" evidence="9">
    <location>
        <position position="648"/>
    </location>
    <ligand>
        <name>Ca(2+)</name>
        <dbReference type="ChEBI" id="CHEBI:29108"/>
    </ligand>
</feature>
<reference evidence="12 13" key="1">
    <citation type="submission" date="2015-06" db="EMBL/GenBank/DDBJ databases">
        <title>Talaromyces atroroseus IBT 11181 draft genome.</title>
        <authorList>
            <person name="Rasmussen K.B."/>
            <person name="Rasmussen S."/>
            <person name="Petersen B."/>
            <person name="Sicheritz-Ponten T."/>
            <person name="Mortensen U.H."/>
            <person name="Thrane U."/>
        </authorList>
    </citation>
    <scope>NUCLEOTIDE SEQUENCE [LARGE SCALE GENOMIC DNA]</scope>
    <source>
        <strain evidence="12 13">IBT 11181</strain>
    </source>
</reference>
<comment type="cofactor">
    <cofactor evidence="9">
        <name>Ca(2+)</name>
        <dbReference type="ChEBI" id="CHEBI:29108"/>
    </cofactor>
    <text evidence="9">Binds 1 Ca(2+) ion per subunit.</text>
</comment>
<dbReference type="RefSeq" id="XP_020118325.1">
    <property type="nucleotide sequence ID" value="XM_020269226.1"/>
</dbReference>
<evidence type="ECO:0000256" key="3">
    <source>
        <dbReference type="ARBA" id="ARBA00022723"/>
    </source>
</evidence>
<dbReference type="AlphaFoldDB" id="A0A225AIW8"/>
<keyword evidence="3 9" id="KW-0479">Metal-binding</keyword>
<feature type="domain" description="Peptidase S53" evidence="11">
    <location>
        <begin position="232"/>
        <end position="670"/>
    </location>
</feature>
<evidence type="ECO:0000256" key="1">
    <source>
        <dbReference type="ARBA" id="ARBA00004239"/>
    </source>
</evidence>
<keyword evidence="5 9" id="KW-0378">Hydrolase</keyword>
<protein>
    <recommendedName>
        <fullName evidence="11">Peptidase S53 domain-containing protein</fullName>
    </recommendedName>
</protein>
<keyword evidence="4 10" id="KW-0732">Signal</keyword>
<dbReference type="EMBL" id="LFMY01000010">
    <property type="protein sequence ID" value="OKL58204.1"/>
    <property type="molecule type" value="Genomic_DNA"/>
</dbReference>
<feature type="binding site" evidence="9">
    <location>
        <position position="628"/>
    </location>
    <ligand>
        <name>Ca(2+)</name>
        <dbReference type="ChEBI" id="CHEBI:29108"/>
    </ligand>
</feature>
<evidence type="ECO:0000256" key="8">
    <source>
        <dbReference type="ARBA" id="ARBA00023145"/>
    </source>
</evidence>
<dbReference type="InterPro" id="IPR036852">
    <property type="entry name" value="Peptidase_S8/S53_dom_sf"/>
</dbReference>
<evidence type="ECO:0000256" key="9">
    <source>
        <dbReference type="PROSITE-ProRule" id="PRU01032"/>
    </source>
</evidence>
<dbReference type="GO" id="GO:0006508">
    <property type="term" value="P:proteolysis"/>
    <property type="evidence" value="ECO:0007669"/>
    <property type="project" value="UniProtKB-KW"/>
</dbReference>
<dbReference type="SUPFAM" id="SSF52743">
    <property type="entry name" value="Subtilisin-like"/>
    <property type="match status" value="1"/>
</dbReference>
<evidence type="ECO:0000256" key="2">
    <source>
        <dbReference type="ARBA" id="ARBA00022670"/>
    </source>
</evidence>
<dbReference type="Gene3D" id="3.40.50.200">
    <property type="entry name" value="Peptidase S8/S53 domain"/>
    <property type="match status" value="1"/>
</dbReference>
<evidence type="ECO:0000256" key="6">
    <source>
        <dbReference type="ARBA" id="ARBA00022825"/>
    </source>
</evidence>
<comment type="subcellular location">
    <subcellularLocation>
        <location evidence="1">Secreted</location>
        <location evidence="1">Extracellular space</location>
    </subcellularLocation>
</comment>
<dbReference type="Proteomes" id="UP000214365">
    <property type="component" value="Unassembled WGS sequence"/>
</dbReference>
<dbReference type="PROSITE" id="PS51695">
    <property type="entry name" value="SEDOLISIN"/>
    <property type="match status" value="1"/>
</dbReference>
<dbReference type="PANTHER" id="PTHR14218">
    <property type="entry name" value="PROTEASE S8 TRIPEPTIDYL PEPTIDASE I CLN2"/>
    <property type="match status" value="1"/>
</dbReference>
<dbReference type="SUPFAM" id="SSF54897">
    <property type="entry name" value="Protease propeptides/inhibitors"/>
    <property type="match status" value="1"/>
</dbReference>
<name>A0A225AIW8_TALAT</name>
<evidence type="ECO:0000256" key="5">
    <source>
        <dbReference type="ARBA" id="ARBA00022801"/>
    </source>
</evidence>
<evidence type="ECO:0000256" key="7">
    <source>
        <dbReference type="ARBA" id="ARBA00022837"/>
    </source>
</evidence>
<feature type="active site" description="Charge relay system" evidence="9">
    <location>
        <position position="587"/>
    </location>
</feature>
<dbReference type="Pfam" id="PF09286">
    <property type="entry name" value="Pro-kuma_activ"/>
    <property type="match status" value="1"/>
</dbReference>
<dbReference type="SMART" id="SM00944">
    <property type="entry name" value="Pro-kuma_activ"/>
    <property type="match status" value="1"/>
</dbReference>
<evidence type="ECO:0000256" key="4">
    <source>
        <dbReference type="ARBA" id="ARBA00022729"/>
    </source>
</evidence>
<dbReference type="OrthoDB" id="409122at2759"/>
<dbReference type="InterPro" id="IPR030400">
    <property type="entry name" value="Sedolisin_dom"/>
</dbReference>
<dbReference type="GO" id="GO:0008240">
    <property type="term" value="F:tripeptidyl-peptidase activity"/>
    <property type="evidence" value="ECO:0007669"/>
    <property type="project" value="TreeGrafter"/>
</dbReference>
<dbReference type="GO" id="GO:0005576">
    <property type="term" value="C:extracellular region"/>
    <property type="evidence" value="ECO:0007669"/>
    <property type="project" value="UniProtKB-SubCell"/>
</dbReference>
<organism evidence="12 13">
    <name type="scientific">Talaromyces atroroseus</name>
    <dbReference type="NCBI Taxonomy" id="1441469"/>
    <lineage>
        <taxon>Eukaryota</taxon>
        <taxon>Fungi</taxon>
        <taxon>Dikarya</taxon>
        <taxon>Ascomycota</taxon>
        <taxon>Pezizomycotina</taxon>
        <taxon>Eurotiomycetes</taxon>
        <taxon>Eurotiomycetidae</taxon>
        <taxon>Eurotiales</taxon>
        <taxon>Trichocomaceae</taxon>
        <taxon>Talaromyces</taxon>
        <taxon>Talaromyces sect. Trachyspermi</taxon>
    </lineage>
</organism>
<feature type="binding site" evidence="9">
    <location>
        <position position="629"/>
    </location>
    <ligand>
        <name>Ca(2+)</name>
        <dbReference type="ChEBI" id="CHEBI:29108"/>
    </ligand>
</feature>
<keyword evidence="7 9" id="KW-0106">Calcium</keyword>
<proteinExistence type="predicted"/>